<evidence type="ECO:0000313" key="1">
    <source>
        <dbReference type="EMBL" id="SVC60519.1"/>
    </source>
</evidence>
<protein>
    <submittedName>
        <fullName evidence="1">Uncharacterized protein</fullName>
    </submittedName>
</protein>
<accession>A0A382NH54</accession>
<reference evidence="1" key="1">
    <citation type="submission" date="2018-05" db="EMBL/GenBank/DDBJ databases">
        <authorList>
            <person name="Lanie J.A."/>
            <person name="Ng W.-L."/>
            <person name="Kazmierczak K.M."/>
            <person name="Andrzejewski T.M."/>
            <person name="Davidsen T.M."/>
            <person name="Wayne K.J."/>
            <person name="Tettelin H."/>
            <person name="Glass J.I."/>
            <person name="Rusch D."/>
            <person name="Podicherti R."/>
            <person name="Tsui H.-C.T."/>
            <person name="Winkler M.E."/>
        </authorList>
    </citation>
    <scope>NUCLEOTIDE SEQUENCE</scope>
</reference>
<organism evidence="1">
    <name type="scientific">marine metagenome</name>
    <dbReference type="NCBI Taxonomy" id="408172"/>
    <lineage>
        <taxon>unclassified sequences</taxon>
        <taxon>metagenomes</taxon>
        <taxon>ecological metagenomes</taxon>
    </lineage>
</organism>
<dbReference type="AlphaFoldDB" id="A0A382NH54"/>
<name>A0A382NH54_9ZZZZ</name>
<dbReference type="EMBL" id="UINC01100450">
    <property type="protein sequence ID" value="SVC60519.1"/>
    <property type="molecule type" value="Genomic_DNA"/>
</dbReference>
<gene>
    <name evidence="1" type="ORF">METZ01_LOCUS313373</name>
</gene>
<feature type="non-terminal residue" evidence="1">
    <location>
        <position position="1"/>
    </location>
</feature>
<proteinExistence type="predicted"/>
<sequence length="24" mass="2796">VGFEIIRKGPEMIENFVDIAWFGK</sequence>